<dbReference type="Pfam" id="PF14559">
    <property type="entry name" value="TPR_19"/>
    <property type="match status" value="1"/>
</dbReference>
<accession>A0ABT5KA56</accession>
<organism evidence="1 2">
    <name type="scientific">Roseateles albus</name>
    <dbReference type="NCBI Taxonomy" id="2987525"/>
    <lineage>
        <taxon>Bacteria</taxon>
        <taxon>Pseudomonadati</taxon>
        <taxon>Pseudomonadota</taxon>
        <taxon>Betaproteobacteria</taxon>
        <taxon>Burkholderiales</taxon>
        <taxon>Sphaerotilaceae</taxon>
        <taxon>Roseateles</taxon>
    </lineage>
</organism>
<dbReference type="Gene3D" id="1.25.40.10">
    <property type="entry name" value="Tetratricopeptide repeat domain"/>
    <property type="match status" value="1"/>
</dbReference>
<keyword evidence="2" id="KW-1185">Reference proteome</keyword>
<name>A0ABT5KA56_9BURK</name>
<dbReference type="Proteomes" id="UP001221189">
    <property type="component" value="Unassembled WGS sequence"/>
</dbReference>
<evidence type="ECO:0000313" key="2">
    <source>
        <dbReference type="Proteomes" id="UP001221189"/>
    </source>
</evidence>
<evidence type="ECO:0000313" key="1">
    <source>
        <dbReference type="EMBL" id="MDC8770252.1"/>
    </source>
</evidence>
<gene>
    <name evidence="1" type="ORF">PRZ03_01620</name>
</gene>
<dbReference type="Pfam" id="PF13599">
    <property type="entry name" value="Pentapeptide_4"/>
    <property type="match status" value="1"/>
</dbReference>
<dbReference type="InterPro" id="IPR008993">
    <property type="entry name" value="TIMP-like_OB-fold"/>
</dbReference>
<protein>
    <submittedName>
        <fullName evidence="1">Pentapeptide repeat-containing protein</fullName>
    </submittedName>
</protein>
<comment type="caution">
    <text evidence="1">The sequence shown here is derived from an EMBL/GenBank/DDBJ whole genome shotgun (WGS) entry which is preliminary data.</text>
</comment>
<dbReference type="RefSeq" id="WP_273598720.1">
    <property type="nucleotide sequence ID" value="NZ_JAQQXT010000001.1"/>
</dbReference>
<dbReference type="SUPFAM" id="SSF48452">
    <property type="entry name" value="TPR-like"/>
    <property type="match status" value="1"/>
</dbReference>
<dbReference type="Gene3D" id="2.160.20.80">
    <property type="entry name" value="E3 ubiquitin-protein ligase SopA"/>
    <property type="match status" value="3"/>
</dbReference>
<dbReference type="PANTHER" id="PTHR14136">
    <property type="entry name" value="BTB_POZ DOMAIN-CONTAINING PROTEIN KCTD9"/>
    <property type="match status" value="1"/>
</dbReference>
<dbReference type="SUPFAM" id="SSF50242">
    <property type="entry name" value="TIMP-like"/>
    <property type="match status" value="1"/>
</dbReference>
<dbReference type="InterPro" id="IPR001646">
    <property type="entry name" value="5peptide_repeat"/>
</dbReference>
<dbReference type="SUPFAM" id="SSF141571">
    <property type="entry name" value="Pentapeptide repeat-like"/>
    <property type="match status" value="3"/>
</dbReference>
<dbReference type="EMBL" id="JAQQXT010000001">
    <property type="protein sequence ID" value="MDC8770252.1"/>
    <property type="molecule type" value="Genomic_DNA"/>
</dbReference>
<dbReference type="InterPro" id="IPR011990">
    <property type="entry name" value="TPR-like_helical_dom_sf"/>
</dbReference>
<sequence>MPASASRPESGQFRWLMTMSLLLIALHGQAQACLCISESSSEQHFLDASLLFRGELISLRLLSEAEDHNRPLRGRYRLLESFKGPTDQTIIEVDSPADSCGFNDRVGAIRLMVAKGDASAGYTSSLCHFAPDPASMQLQQRKRAEMDLLLQQHPGDKQSHSARARYFLESHAFEQAITAYQGLLKLWPSDTKALLALAQAQMGLHRYEAALAGFDTLLAMQAEQAHAMRGRQDALMRLNRHAELARPGLDLRGYRAEPREQGNFADANLQGAQFQNAQLRGFDFSRADLRESDFRGAKLDRANFSAARLDRARFSVDTQLGAEARTTLVGADFSDTVLHGADFSNVDLAGAKFRQAHLKDVNFSGSRLRGLDLQDARIENVDLSGHQLDSAKLRGAVFVNSSLRGASFSDPSPSMQGFFAPVDLRGTDLSGALLSDINWVPALIDCRTVMPPGTDLSKLPLLTLWVDCEGSPPLTALSAGYPFKPAQRSQYIRGYESGQGFHLYGIEGRRGRMQDMNLEGYYIDDGRFDASNFSRAKLQQLRINRGSFDGADFRQADLRKARLWAVSLKEADFRGADLRGALLLELDLSQALLQGANLQGACYGIGTRWPTGLQLGKAGVTRCPAQ</sequence>
<reference evidence="1 2" key="1">
    <citation type="submission" date="2022-10" db="EMBL/GenBank/DDBJ databases">
        <title>Paucibacter sp. hw1 Genome sequencing.</title>
        <authorList>
            <person name="Park S."/>
        </authorList>
    </citation>
    <scope>NUCLEOTIDE SEQUENCE [LARGE SCALE GENOMIC DNA]</scope>
    <source>
        <strain evidence="2">hw1</strain>
    </source>
</reference>
<proteinExistence type="predicted"/>
<dbReference type="PANTHER" id="PTHR14136:SF17">
    <property type="entry name" value="BTB_POZ DOMAIN-CONTAINING PROTEIN KCTD9"/>
    <property type="match status" value="1"/>
</dbReference>
<dbReference type="InterPro" id="IPR051082">
    <property type="entry name" value="Pentapeptide-BTB/POZ_domain"/>
</dbReference>
<dbReference type="Pfam" id="PF00805">
    <property type="entry name" value="Pentapeptide"/>
    <property type="match status" value="2"/>
</dbReference>